<dbReference type="Gene3D" id="1.20.140.90">
    <property type="entry name" value="Malonyl-CoA decarboxylase, oligemerization domain"/>
    <property type="match status" value="1"/>
</dbReference>
<feature type="compositionally biased region" description="Polar residues" evidence="1">
    <location>
        <begin position="1"/>
        <end position="10"/>
    </location>
</feature>
<evidence type="ECO:0000259" key="3">
    <source>
        <dbReference type="Pfam" id="PF17408"/>
    </source>
</evidence>
<evidence type="ECO:0000313" key="5">
    <source>
        <dbReference type="Proteomes" id="UP000706525"/>
    </source>
</evidence>
<dbReference type="Proteomes" id="UP000706525">
    <property type="component" value="Unassembled WGS sequence"/>
</dbReference>
<dbReference type="Pfam" id="PF05292">
    <property type="entry name" value="MCD"/>
    <property type="match status" value="1"/>
</dbReference>
<sequence>MNALDTTEQKVSAPLDNERGAGDTLLARFGRWWGRKGEADADATGEGKAVHKAEASAAPVLSPRVQRRQREQLRQCFDARLTDGAANSAAQAWRQEYEAANEPTRQAMLGVLAEVAAPASETAKGDKADKAATSALASGGTGASGASGASLSQALSNARIRFFKRLAALHGHHGNSVCGLHFLIHLRADMLRWHKRVSGLRALDEDLEALFSNWFDVGLLELQPITWDSPASLLEKLIRYEAVHEIASWTDLRNRLDSDRRCYAFFHPRMPREPLIFVEVAFVPDMSANVQTLLDEAAPLEDLRRVKWAIFYSISNTQPGLRGVSFGNFLLKRVIEELQREFPKLKQFATLSPIPGFADWLRKQQGEAVTTMLGEKRVARWSERHGDAPADGAAWLAALTPDSQDAVLRECALALAAHYLVREQKDGLPADAVARFHLGNGACVERLNWGADLSRKGRTQSCGMMVNYLYVPDALDDNLARLGAGNPRVSRAVGKLL</sequence>
<dbReference type="InterPro" id="IPR042303">
    <property type="entry name" value="Malonyl_CoA_deC_C_sf"/>
</dbReference>
<protein>
    <recommendedName>
        <fullName evidence="6">Malonyl-CoA decarboxylase</fullName>
    </recommendedName>
</protein>
<name>A0ABN7Z528_9BURK</name>
<gene>
    <name evidence="4" type="ORF">LMG32289_04273</name>
</gene>
<dbReference type="InterPro" id="IPR038917">
    <property type="entry name" value="Malonyl_CoA_deC"/>
</dbReference>
<keyword evidence="5" id="KW-1185">Reference proteome</keyword>
<dbReference type="EMBL" id="CAJZAG010000008">
    <property type="protein sequence ID" value="CAG9179127.1"/>
    <property type="molecule type" value="Genomic_DNA"/>
</dbReference>
<feature type="region of interest" description="Disordered" evidence="1">
    <location>
        <begin position="1"/>
        <end position="20"/>
    </location>
</feature>
<evidence type="ECO:0000259" key="2">
    <source>
        <dbReference type="Pfam" id="PF05292"/>
    </source>
</evidence>
<comment type="caution">
    <text evidence="4">The sequence shown here is derived from an EMBL/GenBank/DDBJ whole genome shotgun (WGS) entry which is preliminary data.</text>
</comment>
<feature type="domain" description="Malonyl-CoA decarboxylase C-terminal" evidence="2">
    <location>
        <begin position="218"/>
        <end position="470"/>
    </location>
</feature>
<dbReference type="Pfam" id="PF17408">
    <property type="entry name" value="MCD_N"/>
    <property type="match status" value="1"/>
</dbReference>
<dbReference type="PANTHER" id="PTHR28641">
    <property type="match status" value="1"/>
</dbReference>
<evidence type="ECO:0000313" key="4">
    <source>
        <dbReference type="EMBL" id="CAG9179127.1"/>
    </source>
</evidence>
<dbReference type="InterPro" id="IPR007956">
    <property type="entry name" value="Malonyl_CoA_deC_C"/>
</dbReference>
<dbReference type="InterPro" id="IPR035372">
    <property type="entry name" value="MCD_N"/>
</dbReference>
<dbReference type="InterPro" id="IPR038351">
    <property type="entry name" value="MCD_N_sf"/>
</dbReference>
<organism evidence="4 5">
    <name type="scientific">Cupriavidus pampae</name>
    <dbReference type="NCBI Taxonomy" id="659251"/>
    <lineage>
        <taxon>Bacteria</taxon>
        <taxon>Pseudomonadati</taxon>
        <taxon>Pseudomonadota</taxon>
        <taxon>Betaproteobacteria</taxon>
        <taxon>Burkholderiales</taxon>
        <taxon>Burkholderiaceae</taxon>
        <taxon>Cupriavidus</taxon>
    </lineage>
</organism>
<reference evidence="4 5" key="1">
    <citation type="submission" date="2021-08" db="EMBL/GenBank/DDBJ databases">
        <authorList>
            <person name="Peeters C."/>
        </authorList>
    </citation>
    <scope>NUCLEOTIDE SEQUENCE [LARGE SCALE GENOMIC DNA]</scope>
    <source>
        <strain evidence="4 5">LMG 32289</strain>
    </source>
</reference>
<dbReference type="RefSeq" id="WP_223991837.1">
    <property type="nucleotide sequence ID" value="NZ_CAJZAG010000008.1"/>
</dbReference>
<proteinExistence type="predicted"/>
<dbReference type="Gene3D" id="3.40.630.150">
    <property type="entry name" value="Malonyl-CoA decarboxylase, catalytic domain"/>
    <property type="match status" value="1"/>
</dbReference>
<evidence type="ECO:0008006" key="6">
    <source>
        <dbReference type="Google" id="ProtNLM"/>
    </source>
</evidence>
<accession>A0ABN7Z528</accession>
<feature type="domain" description="Malonyl-CoA decarboxylase N-terminal" evidence="3">
    <location>
        <begin position="146"/>
        <end position="215"/>
    </location>
</feature>
<evidence type="ECO:0000256" key="1">
    <source>
        <dbReference type="SAM" id="MobiDB-lite"/>
    </source>
</evidence>
<dbReference type="PANTHER" id="PTHR28641:SF1">
    <property type="entry name" value="MALONYL-COA DECARBOXYLASE, MITOCHONDRIAL"/>
    <property type="match status" value="1"/>
</dbReference>